<dbReference type="RefSeq" id="XP_066698914.1">
    <property type="nucleotide sequence ID" value="XM_066846516.1"/>
</dbReference>
<sequence length="67" mass="7909">MVDKFTDRTARCVSDDSLQSLQDCWNNYRRDYVPEVLRTLKNSRMTEEECKNAEIIGVMWEDEDSGD</sequence>
<evidence type="ECO:0000313" key="2">
    <source>
        <dbReference type="Proteomes" id="UP001391051"/>
    </source>
</evidence>
<gene>
    <name evidence="1" type="ORF">PG986_010294</name>
</gene>
<dbReference type="GeneID" id="92079578"/>
<evidence type="ECO:0000313" key="1">
    <source>
        <dbReference type="EMBL" id="KAK7949408.1"/>
    </source>
</evidence>
<proteinExistence type="predicted"/>
<protein>
    <submittedName>
        <fullName evidence="1">Uncharacterized protein</fullName>
    </submittedName>
</protein>
<dbReference type="EMBL" id="JAQQWE010000006">
    <property type="protein sequence ID" value="KAK7949408.1"/>
    <property type="molecule type" value="Genomic_DNA"/>
</dbReference>
<comment type="caution">
    <text evidence="1">The sequence shown here is derived from an EMBL/GenBank/DDBJ whole genome shotgun (WGS) entry which is preliminary data.</text>
</comment>
<accession>A0ABR1QAG8</accession>
<organism evidence="1 2">
    <name type="scientific">Apiospora aurea</name>
    <dbReference type="NCBI Taxonomy" id="335848"/>
    <lineage>
        <taxon>Eukaryota</taxon>
        <taxon>Fungi</taxon>
        <taxon>Dikarya</taxon>
        <taxon>Ascomycota</taxon>
        <taxon>Pezizomycotina</taxon>
        <taxon>Sordariomycetes</taxon>
        <taxon>Xylariomycetidae</taxon>
        <taxon>Amphisphaeriales</taxon>
        <taxon>Apiosporaceae</taxon>
        <taxon>Apiospora</taxon>
    </lineage>
</organism>
<dbReference type="Proteomes" id="UP001391051">
    <property type="component" value="Unassembled WGS sequence"/>
</dbReference>
<name>A0ABR1QAG8_9PEZI</name>
<keyword evidence="2" id="KW-1185">Reference proteome</keyword>
<reference evidence="1 2" key="1">
    <citation type="submission" date="2023-01" db="EMBL/GenBank/DDBJ databases">
        <title>Analysis of 21 Apiospora genomes using comparative genomics revels a genus with tremendous synthesis potential of carbohydrate active enzymes and secondary metabolites.</title>
        <authorList>
            <person name="Sorensen T."/>
        </authorList>
    </citation>
    <scope>NUCLEOTIDE SEQUENCE [LARGE SCALE GENOMIC DNA]</scope>
    <source>
        <strain evidence="1 2">CBS 24483</strain>
    </source>
</reference>